<keyword evidence="2" id="KW-1185">Reference proteome</keyword>
<organism evidence="1 2">
    <name type="scientific">Colletotrichum truncatum</name>
    <name type="common">Anthracnose fungus</name>
    <name type="synonym">Colletotrichum capsici</name>
    <dbReference type="NCBI Taxonomy" id="5467"/>
    <lineage>
        <taxon>Eukaryota</taxon>
        <taxon>Fungi</taxon>
        <taxon>Dikarya</taxon>
        <taxon>Ascomycota</taxon>
        <taxon>Pezizomycotina</taxon>
        <taxon>Sordariomycetes</taxon>
        <taxon>Hypocreomycetidae</taxon>
        <taxon>Glomerellales</taxon>
        <taxon>Glomerellaceae</taxon>
        <taxon>Colletotrichum</taxon>
        <taxon>Colletotrichum truncatum species complex</taxon>
    </lineage>
</organism>
<accession>A0ACC3ZI16</accession>
<dbReference type="EMBL" id="VUJX02000001">
    <property type="protein sequence ID" value="KAL0943734.1"/>
    <property type="molecule type" value="Genomic_DNA"/>
</dbReference>
<comment type="caution">
    <text evidence="1">The sequence shown here is derived from an EMBL/GenBank/DDBJ whole genome shotgun (WGS) entry which is preliminary data.</text>
</comment>
<dbReference type="Proteomes" id="UP000805649">
    <property type="component" value="Unassembled WGS sequence"/>
</dbReference>
<proteinExistence type="predicted"/>
<gene>
    <name evidence="1" type="ORF">CTRU02_201621</name>
</gene>
<name>A0ACC3ZI16_COLTU</name>
<protein>
    <submittedName>
        <fullName evidence="1">PLAC8 domain containing protein</fullName>
    </submittedName>
</protein>
<evidence type="ECO:0000313" key="1">
    <source>
        <dbReference type="EMBL" id="KAL0943734.1"/>
    </source>
</evidence>
<sequence>MLNGTRSKRAEKSTDTTPTVLKRHGITSKVLSPEWLADRECYTTENHCCPCLVYAHTAERLERIAYFEDPLDPSSQSCSGPCWSCCLSSTICNWRGPIREQRQDIRERYGIAGTDDMDNSEACWHPFSTLRLNHDEVYLREKLCRDLKFQPFAPNPPIETRRFKPGPNSPYRSPPQMQMQMRNSVPYLPTINESSAETGRNPPSSPEPSIRSPETATLATPASPESSKGPGVDEYSSPQGPLHKRKDTPARSPDVLRSPVLKSQDTRIVATKFAAPHRLSHDPTVPVGEEPLSHNVYDDPLFGIAQEVQLHSVHDDPTIQVARRFTPHQITLDPKAPISATAPAHGIHDDPTVKVAQQPAPHTVHEDPQIQAVDHAYDHRLSQDPMVVAQNPPMPHSVHDDEIVAIPGAYQPALHSLVRDVQVHEGGKPKLHSVQDDSTVNDTKRNP</sequence>
<evidence type="ECO:0000313" key="2">
    <source>
        <dbReference type="Proteomes" id="UP000805649"/>
    </source>
</evidence>
<reference evidence="1 2" key="1">
    <citation type="journal article" date="2020" name="Phytopathology">
        <title>Genome Sequence Resources of Colletotrichum truncatum, C. plurivorum, C. musicola, and C. sojae: Four Species Pathogenic to Soybean (Glycine max).</title>
        <authorList>
            <person name="Rogerio F."/>
            <person name="Boufleur T.R."/>
            <person name="Ciampi-Guillardi M."/>
            <person name="Sukno S.A."/>
            <person name="Thon M.R."/>
            <person name="Massola Junior N.S."/>
            <person name="Baroncelli R."/>
        </authorList>
    </citation>
    <scope>NUCLEOTIDE SEQUENCE [LARGE SCALE GENOMIC DNA]</scope>
    <source>
        <strain evidence="1 2">CMES1059</strain>
    </source>
</reference>